<dbReference type="Gene3D" id="3.30.2140.10">
    <property type="entry name" value="Arylamine N-acetyltransferase"/>
    <property type="match status" value="1"/>
</dbReference>
<accession>A0A6B2NQX5</accession>
<keyword evidence="3" id="KW-0808">Transferase</keyword>
<comment type="similarity">
    <text evidence="1 2">Belongs to the arylamine N-acetyltransferase family.</text>
</comment>
<reference evidence="3" key="1">
    <citation type="submission" date="2020-02" db="EMBL/GenBank/DDBJ databases">
        <title>Delineation of the pyrene-degrading pathway in Roseobacter clade bacteria by genomic analysis.</title>
        <authorList>
            <person name="Zhou H."/>
            <person name="Wang H."/>
        </authorList>
    </citation>
    <scope>NUCLEOTIDE SEQUENCE</scope>
    <source>
        <strain evidence="3">PrR005</strain>
    </source>
</reference>
<gene>
    <name evidence="3" type="ORF">G0P99_09595</name>
</gene>
<name>A0A6B2NQX5_9RHOB</name>
<dbReference type="RefSeq" id="WP_164129153.1">
    <property type="nucleotide sequence ID" value="NZ_JAAGOX010000011.1"/>
</dbReference>
<organism evidence="3">
    <name type="scientific">Ruegeria sp. PrR005</name>
    <dbReference type="NCBI Taxonomy" id="2706882"/>
    <lineage>
        <taxon>Bacteria</taxon>
        <taxon>Pseudomonadati</taxon>
        <taxon>Pseudomonadota</taxon>
        <taxon>Alphaproteobacteria</taxon>
        <taxon>Rhodobacterales</taxon>
        <taxon>Roseobacteraceae</taxon>
        <taxon>Ruegeria</taxon>
    </lineage>
</organism>
<dbReference type="Pfam" id="PF00797">
    <property type="entry name" value="Acetyltransf_2"/>
    <property type="match status" value="1"/>
</dbReference>
<dbReference type="PRINTS" id="PR01543">
    <property type="entry name" value="ANATRNSFRASE"/>
</dbReference>
<evidence type="ECO:0000313" key="3">
    <source>
        <dbReference type="EMBL" id="NDW45213.1"/>
    </source>
</evidence>
<dbReference type="GO" id="GO:0016407">
    <property type="term" value="F:acetyltransferase activity"/>
    <property type="evidence" value="ECO:0007669"/>
    <property type="project" value="InterPro"/>
</dbReference>
<dbReference type="AlphaFoldDB" id="A0A6B2NQX5"/>
<dbReference type="SUPFAM" id="SSF54001">
    <property type="entry name" value="Cysteine proteinases"/>
    <property type="match status" value="1"/>
</dbReference>
<dbReference type="EMBL" id="JAAGOX010000011">
    <property type="protein sequence ID" value="NDW45213.1"/>
    <property type="molecule type" value="Genomic_DNA"/>
</dbReference>
<sequence>MTDFDLPAYLSRIRLAPVPVTAAGLHQLQQAQLRAIPFENIDPFLGRTPDLAPRALAAKLLHAGRGGYCFELNALFGAALRACGFETRRLLARVRNGRPTAGSRSHVALMVTLDGRRYLADAGFGGPGPLVPLLIDTDAAQSAPNGTYRFRTDPVTGERLLQRDTPEGPFILYGFDEAHVSEADIEAANHLCATWEKMPFRNNLLLSGFDGTTRIGAFNRMRTRDAGGGLDKQELTTPTDLTTLLTRDLGLRLDPATLTALWDRLGVT</sequence>
<proteinExistence type="inferred from homology"/>
<dbReference type="InterPro" id="IPR038765">
    <property type="entry name" value="Papain-like_cys_pep_sf"/>
</dbReference>
<comment type="caution">
    <text evidence="3">The sequence shown here is derived from an EMBL/GenBank/DDBJ whole genome shotgun (WGS) entry which is preliminary data.</text>
</comment>
<dbReference type="PANTHER" id="PTHR11786">
    <property type="entry name" value="N-HYDROXYARYLAMINE O-ACETYLTRANSFERASE"/>
    <property type="match status" value="1"/>
</dbReference>
<evidence type="ECO:0000256" key="2">
    <source>
        <dbReference type="RuleBase" id="RU003452"/>
    </source>
</evidence>
<dbReference type="InterPro" id="IPR001447">
    <property type="entry name" value="Arylamine_N-AcTrfase"/>
</dbReference>
<protein>
    <submittedName>
        <fullName evidence="3">Arylamine N-acetyltransferase</fullName>
    </submittedName>
</protein>
<dbReference type="Gene3D" id="2.40.128.150">
    <property type="entry name" value="Cysteine proteinases"/>
    <property type="match status" value="1"/>
</dbReference>
<evidence type="ECO:0000256" key="1">
    <source>
        <dbReference type="ARBA" id="ARBA00006547"/>
    </source>
</evidence>
<dbReference type="PANTHER" id="PTHR11786:SF0">
    <property type="entry name" value="ARYLAMINE N-ACETYLTRANSFERASE 4-RELATED"/>
    <property type="match status" value="1"/>
</dbReference>